<reference evidence="3" key="2">
    <citation type="submission" date="2018-03" db="EMBL/GenBank/DDBJ databases">
        <title>The Triticum urartu genome reveals the dynamic nature of wheat genome evolution.</title>
        <authorList>
            <person name="Ling H."/>
            <person name="Ma B."/>
            <person name="Shi X."/>
            <person name="Liu H."/>
            <person name="Dong L."/>
            <person name="Sun H."/>
            <person name="Cao Y."/>
            <person name="Gao Q."/>
            <person name="Zheng S."/>
            <person name="Li Y."/>
            <person name="Yu Y."/>
            <person name="Du H."/>
            <person name="Qi M."/>
            <person name="Li Y."/>
            <person name="Yu H."/>
            <person name="Cui Y."/>
            <person name="Wang N."/>
            <person name="Chen C."/>
            <person name="Wu H."/>
            <person name="Zhao Y."/>
            <person name="Zhang J."/>
            <person name="Li Y."/>
            <person name="Zhou W."/>
            <person name="Zhang B."/>
            <person name="Hu W."/>
            <person name="Eijk M."/>
            <person name="Tang J."/>
            <person name="Witsenboer H."/>
            <person name="Zhao S."/>
            <person name="Li Z."/>
            <person name="Zhang A."/>
            <person name="Wang D."/>
            <person name="Liang C."/>
        </authorList>
    </citation>
    <scope>NUCLEOTIDE SEQUENCE [LARGE SCALE GENOMIC DNA]</scope>
    <source>
        <strain evidence="3">cv. G1812</strain>
    </source>
</reference>
<dbReference type="EnsemblPlants" id="TuG1812G0100000313.01.T01">
    <property type="protein sequence ID" value="TuG1812G0100000313.01.T01"/>
    <property type="gene ID" value="TuG1812G0100000313.01"/>
</dbReference>
<reference evidence="4" key="1">
    <citation type="journal article" date="2013" name="Nature">
        <title>Draft genome of the wheat A-genome progenitor Triticum urartu.</title>
        <authorList>
            <person name="Ling H.Q."/>
            <person name="Zhao S."/>
            <person name="Liu D."/>
            <person name="Wang J."/>
            <person name="Sun H."/>
            <person name="Zhang C."/>
            <person name="Fan H."/>
            <person name="Li D."/>
            <person name="Dong L."/>
            <person name="Tao Y."/>
            <person name="Gao C."/>
            <person name="Wu H."/>
            <person name="Li Y."/>
            <person name="Cui Y."/>
            <person name="Guo X."/>
            <person name="Zheng S."/>
            <person name="Wang B."/>
            <person name="Yu K."/>
            <person name="Liang Q."/>
            <person name="Yang W."/>
            <person name="Lou X."/>
            <person name="Chen J."/>
            <person name="Feng M."/>
            <person name="Jian J."/>
            <person name="Zhang X."/>
            <person name="Luo G."/>
            <person name="Jiang Y."/>
            <person name="Liu J."/>
            <person name="Wang Z."/>
            <person name="Sha Y."/>
            <person name="Zhang B."/>
            <person name="Wu H."/>
            <person name="Tang D."/>
            <person name="Shen Q."/>
            <person name="Xue P."/>
            <person name="Zou S."/>
            <person name="Wang X."/>
            <person name="Liu X."/>
            <person name="Wang F."/>
            <person name="Yang Y."/>
            <person name="An X."/>
            <person name="Dong Z."/>
            <person name="Zhang K."/>
            <person name="Zhang X."/>
            <person name="Luo M.C."/>
            <person name="Dvorak J."/>
            <person name="Tong Y."/>
            <person name="Wang J."/>
            <person name="Yang H."/>
            <person name="Li Z."/>
            <person name="Wang D."/>
            <person name="Zhang A."/>
            <person name="Wang J."/>
        </authorList>
    </citation>
    <scope>NUCLEOTIDE SEQUENCE</scope>
    <source>
        <strain evidence="4">cv. G1812</strain>
    </source>
</reference>
<evidence type="ECO:0000313" key="4">
    <source>
        <dbReference type="Proteomes" id="UP000015106"/>
    </source>
</evidence>
<feature type="transmembrane region" description="Helical" evidence="1">
    <location>
        <begin position="6"/>
        <end position="28"/>
    </location>
</feature>
<accession>A0A8R7JV00</accession>
<sequence length="140" mass="16001">MVASFSVLELLLTTYGHAFGALVFHLLGMDRIRTAIRRLKVAQQRLVDEGCESDCPCEPTDWRSQTISLTTLEEVEIDGFEGEDHEFDFLRLIVRCAPMLRRMNLKLSWEASESNDVCAKISKFFREFSSLECRAHHSSG</sequence>
<evidence type="ECO:0000256" key="1">
    <source>
        <dbReference type="SAM" id="Phobius"/>
    </source>
</evidence>
<dbReference type="InterPro" id="IPR055312">
    <property type="entry name" value="FBL15-like"/>
</dbReference>
<keyword evidence="1" id="KW-0472">Membrane</keyword>
<keyword evidence="1" id="KW-0812">Transmembrane</keyword>
<proteinExistence type="predicted"/>
<dbReference type="InterPro" id="IPR006566">
    <property type="entry name" value="FBD"/>
</dbReference>
<dbReference type="Pfam" id="PF08387">
    <property type="entry name" value="FBD"/>
    <property type="match status" value="1"/>
</dbReference>
<organism evidence="3 4">
    <name type="scientific">Triticum urartu</name>
    <name type="common">Red wild einkorn</name>
    <name type="synonym">Crithodium urartu</name>
    <dbReference type="NCBI Taxonomy" id="4572"/>
    <lineage>
        <taxon>Eukaryota</taxon>
        <taxon>Viridiplantae</taxon>
        <taxon>Streptophyta</taxon>
        <taxon>Embryophyta</taxon>
        <taxon>Tracheophyta</taxon>
        <taxon>Spermatophyta</taxon>
        <taxon>Magnoliopsida</taxon>
        <taxon>Liliopsida</taxon>
        <taxon>Poales</taxon>
        <taxon>Poaceae</taxon>
        <taxon>BOP clade</taxon>
        <taxon>Pooideae</taxon>
        <taxon>Triticodae</taxon>
        <taxon>Triticeae</taxon>
        <taxon>Triticinae</taxon>
        <taxon>Triticum</taxon>
    </lineage>
</organism>
<name>A0A8R7JV00_TRIUA</name>
<evidence type="ECO:0000313" key="3">
    <source>
        <dbReference type="EnsemblPlants" id="TuG1812G0100000313.01.T01"/>
    </source>
</evidence>
<evidence type="ECO:0000259" key="2">
    <source>
        <dbReference type="Pfam" id="PF08387"/>
    </source>
</evidence>
<dbReference type="Proteomes" id="UP000015106">
    <property type="component" value="Chromosome 1"/>
</dbReference>
<dbReference type="PANTHER" id="PTHR34709:SF81">
    <property type="entry name" value="F-BOX DOMAIN-CONTAINING PROTEIN"/>
    <property type="match status" value="1"/>
</dbReference>
<keyword evidence="4" id="KW-1185">Reference proteome</keyword>
<dbReference type="PANTHER" id="PTHR34709">
    <property type="entry name" value="OS10G0396666 PROTEIN"/>
    <property type="match status" value="1"/>
</dbReference>
<feature type="domain" description="FBD" evidence="2">
    <location>
        <begin position="69"/>
        <end position="104"/>
    </location>
</feature>
<protein>
    <recommendedName>
        <fullName evidence="2">FBD domain-containing protein</fullName>
    </recommendedName>
</protein>
<reference evidence="3" key="3">
    <citation type="submission" date="2022-06" db="UniProtKB">
        <authorList>
            <consortium name="EnsemblPlants"/>
        </authorList>
    </citation>
    <scope>IDENTIFICATION</scope>
</reference>
<dbReference type="Gramene" id="TuG1812G0100000313.01.T01">
    <property type="protein sequence ID" value="TuG1812G0100000313.01.T01"/>
    <property type="gene ID" value="TuG1812G0100000313.01"/>
</dbReference>
<keyword evidence="1" id="KW-1133">Transmembrane helix</keyword>
<dbReference type="AlphaFoldDB" id="A0A8R7JV00"/>